<dbReference type="InterPro" id="IPR004298">
    <property type="entry name" value="Nicotian_synth"/>
</dbReference>
<dbReference type="OrthoDB" id="1858069at2759"/>
<accession>A0A2S4PLI5</accession>
<dbReference type="AlphaFoldDB" id="A0A2S4PLI5"/>
<proteinExistence type="inferred from homology"/>
<feature type="non-terminal residue" evidence="4">
    <location>
        <position position="237"/>
    </location>
</feature>
<dbReference type="PANTHER" id="PTHR32266">
    <property type="entry name" value="NICOTIANAMINE SYNTHASE 3"/>
    <property type="match status" value="1"/>
</dbReference>
<keyword evidence="2" id="KW-0808">Transferase</keyword>
<sequence length="237" mass="26344">MFAFLPEFLRGMIGLKHNSITENELEAKANVLIKKILHIHAEFAAIVDLQPCTEVNELYSDLVDICTLPVTEEFSNMVLENSRILEIIHELRDFCSLIEFNTEKYWSVKAAGDEDTTEQVEVCTCIEKIPNIDVNMSLIRDELSAMRVASQKPIESIAIIGSGPLPLTGLGLTGMLFDTPTNIRTLNIDRELDAIEAAKTLCNRLGSKVKGMEFLYADASSTICLAEFDAVYLAILV</sequence>
<reference evidence="4 5" key="1">
    <citation type="submission" date="2017-10" db="EMBL/GenBank/DDBJ databases">
        <title>Development of genomic resources for the powdery mildew, Erysiphe pulchra.</title>
        <authorList>
            <person name="Wadl P.A."/>
            <person name="Mack B.M."/>
            <person name="Moore G."/>
            <person name="Beltz S.B."/>
        </authorList>
    </citation>
    <scope>NUCLEOTIDE SEQUENCE [LARGE SCALE GENOMIC DNA]</scope>
    <source>
        <strain evidence="4">Cflorida</strain>
    </source>
</reference>
<dbReference type="PROSITE" id="PS51142">
    <property type="entry name" value="NAS"/>
    <property type="match status" value="1"/>
</dbReference>
<comment type="caution">
    <text evidence="4">The sequence shown here is derived from an EMBL/GenBank/DDBJ whole genome shotgun (WGS) entry which is preliminary data.</text>
</comment>
<organism evidence="4 5">
    <name type="scientific">Erysiphe pulchra</name>
    <dbReference type="NCBI Taxonomy" id="225359"/>
    <lineage>
        <taxon>Eukaryota</taxon>
        <taxon>Fungi</taxon>
        <taxon>Dikarya</taxon>
        <taxon>Ascomycota</taxon>
        <taxon>Pezizomycotina</taxon>
        <taxon>Leotiomycetes</taxon>
        <taxon>Erysiphales</taxon>
        <taxon>Erysiphaceae</taxon>
        <taxon>Erysiphe</taxon>
    </lineage>
</organism>
<protein>
    <recommendedName>
        <fullName evidence="6">Nicotianamine synthase</fullName>
    </recommendedName>
</protein>
<comment type="similarity">
    <text evidence="1">Belongs to the nicotianamine synthase (NAS)-like family.</text>
</comment>
<evidence type="ECO:0000256" key="1">
    <source>
        <dbReference type="ARBA" id="ARBA00007009"/>
    </source>
</evidence>
<gene>
    <name evidence="4" type="ORF">EPUL_005612</name>
</gene>
<keyword evidence="5" id="KW-1185">Reference proteome</keyword>
<dbReference type="Gene3D" id="3.40.50.150">
    <property type="entry name" value="Vaccinia Virus protein VP39"/>
    <property type="match status" value="1"/>
</dbReference>
<dbReference type="Pfam" id="PF03059">
    <property type="entry name" value="NAS"/>
    <property type="match status" value="1"/>
</dbReference>
<evidence type="ECO:0000256" key="2">
    <source>
        <dbReference type="ARBA" id="ARBA00022679"/>
    </source>
</evidence>
<dbReference type="PANTHER" id="PTHR32266:SF12">
    <property type="entry name" value="NICOTIANAMINE SYNTHASE 3"/>
    <property type="match status" value="1"/>
</dbReference>
<evidence type="ECO:0008006" key="6">
    <source>
        <dbReference type="Google" id="ProtNLM"/>
    </source>
</evidence>
<name>A0A2S4PLI5_9PEZI</name>
<dbReference type="GO" id="GO:0030418">
    <property type="term" value="P:nicotianamine biosynthetic process"/>
    <property type="evidence" value="ECO:0007669"/>
    <property type="project" value="InterPro"/>
</dbReference>
<evidence type="ECO:0000313" key="5">
    <source>
        <dbReference type="Proteomes" id="UP000237438"/>
    </source>
</evidence>
<dbReference type="EMBL" id="PEDP01002151">
    <property type="protein sequence ID" value="POS82878.1"/>
    <property type="molecule type" value="Genomic_DNA"/>
</dbReference>
<dbReference type="Proteomes" id="UP000237438">
    <property type="component" value="Unassembled WGS sequence"/>
</dbReference>
<dbReference type="GO" id="GO:0030410">
    <property type="term" value="F:nicotianamine synthase activity"/>
    <property type="evidence" value="ECO:0007669"/>
    <property type="project" value="InterPro"/>
</dbReference>
<evidence type="ECO:0000313" key="4">
    <source>
        <dbReference type="EMBL" id="POS82878.1"/>
    </source>
</evidence>
<dbReference type="STRING" id="225359.A0A2S4PLI5"/>
<dbReference type="InterPro" id="IPR029063">
    <property type="entry name" value="SAM-dependent_MTases_sf"/>
</dbReference>
<keyword evidence="3" id="KW-0949">S-adenosyl-L-methionine</keyword>
<evidence type="ECO:0000256" key="3">
    <source>
        <dbReference type="ARBA" id="ARBA00022691"/>
    </source>
</evidence>